<dbReference type="Gene3D" id="3.30.70.270">
    <property type="match status" value="1"/>
</dbReference>
<dbReference type="InterPro" id="IPR022880">
    <property type="entry name" value="DNApol_IV"/>
</dbReference>
<sequence>MRSWPSILHLDLDAFFASVEQRDKPSLRGKPVIVGGIGSRGVVSTASYEAREYGVHSAMATAEARRRCPHAAYLSGRFHAYREASESVMTVLRSVSPLVEPLSLDEAFVDLGASWLIPSPSDDATVLQLAQEIRAAVFAETRLTASVGVGTSKFIAKLATNLAKPDGCHLVPAGTEIDLLAPMPVSAIPGVGPATRERLDRIGIRTIADLQNARPGELRRELGQAAAAGLVELAHARDDRAVVAHRDAKSISVEDTFEHDETDRRQLEAICARDAGEVAHRLDRAGLFARTITVKVRLADFTTLSRSHTLDGATDSPESIASIARQLLDGIDVSDGVRLLGVGVSGFSTTAQEELFSVGEKPTSTSAPVVSTRERRRSTNWRPGADVTHEIHGPGWVWGSGRKVVTVRFETADTGPGPVRSFAIDDPQLHLV</sequence>
<dbReference type="NCBIfam" id="NF002882">
    <property type="entry name" value="PRK03348.1"/>
    <property type="match status" value="1"/>
</dbReference>
<dbReference type="AlphaFoldDB" id="A0A542ZST3"/>
<evidence type="ECO:0000256" key="9">
    <source>
        <dbReference type="ARBA" id="ARBA00022723"/>
    </source>
</evidence>
<dbReference type="SUPFAM" id="SSF100879">
    <property type="entry name" value="Lesion bypass DNA polymerase (Y-family), little finger domain"/>
    <property type="match status" value="1"/>
</dbReference>
<dbReference type="GO" id="GO:0000287">
    <property type="term" value="F:magnesium ion binding"/>
    <property type="evidence" value="ECO:0007669"/>
    <property type="project" value="UniProtKB-UniRule"/>
</dbReference>
<keyword evidence="21" id="KW-1185">Reference proteome</keyword>
<evidence type="ECO:0000256" key="8">
    <source>
        <dbReference type="ARBA" id="ARBA00022705"/>
    </source>
</evidence>
<dbReference type="FunFam" id="3.40.1170.60:FF:000001">
    <property type="entry name" value="DNA polymerase IV"/>
    <property type="match status" value="1"/>
</dbReference>
<dbReference type="Gene3D" id="3.40.1170.60">
    <property type="match status" value="1"/>
</dbReference>
<evidence type="ECO:0000256" key="1">
    <source>
        <dbReference type="ARBA" id="ARBA00004496"/>
    </source>
</evidence>
<dbReference type="OrthoDB" id="9808813at2"/>
<evidence type="ECO:0000256" key="4">
    <source>
        <dbReference type="ARBA" id="ARBA00022457"/>
    </source>
</evidence>
<dbReference type="InterPro" id="IPR050116">
    <property type="entry name" value="DNA_polymerase-Y"/>
</dbReference>
<dbReference type="GO" id="GO:0042276">
    <property type="term" value="P:error-prone translesion synthesis"/>
    <property type="evidence" value="ECO:0007669"/>
    <property type="project" value="TreeGrafter"/>
</dbReference>
<dbReference type="SUPFAM" id="SSF56672">
    <property type="entry name" value="DNA/RNA polymerases"/>
    <property type="match status" value="1"/>
</dbReference>
<dbReference type="EC" id="2.7.7.7" evidence="17"/>
<dbReference type="RefSeq" id="WP_142093105.1">
    <property type="nucleotide sequence ID" value="NZ_BAAAMD010000002.1"/>
</dbReference>
<dbReference type="InterPro" id="IPR017961">
    <property type="entry name" value="DNA_pol_Y-fam_little_finger"/>
</dbReference>
<feature type="domain" description="UmuC" evidence="19">
    <location>
        <begin position="7"/>
        <end position="192"/>
    </location>
</feature>
<keyword evidence="11 17" id="KW-0460">Magnesium</keyword>
<evidence type="ECO:0000256" key="14">
    <source>
        <dbReference type="ARBA" id="ARBA00023204"/>
    </source>
</evidence>
<protein>
    <recommendedName>
        <fullName evidence="17">DNA polymerase IV</fullName>
        <shortName evidence="17">Pol IV</shortName>
        <ecNumber evidence="17">2.7.7.7</ecNumber>
    </recommendedName>
</protein>
<keyword evidence="8 17" id="KW-0235">DNA replication</keyword>
<comment type="function">
    <text evidence="15 17">Poorly processive, error-prone DNA polymerase involved in untargeted mutagenesis. Copies undamaged DNA at stalled replication forks, which arise in vivo from mismatched or misaligned primer ends. These misaligned primers can be extended by PolIV. Exhibits no 3'-5' exonuclease (proofreading) activity. May be involved in translesional synthesis, in conjunction with the beta clamp from PolIII.</text>
</comment>
<evidence type="ECO:0000256" key="7">
    <source>
        <dbReference type="ARBA" id="ARBA00022695"/>
    </source>
</evidence>
<evidence type="ECO:0000256" key="11">
    <source>
        <dbReference type="ARBA" id="ARBA00022842"/>
    </source>
</evidence>
<evidence type="ECO:0000256" key="6">
    <source>
        <dbReference type="ARBA" id="ARBA00022679"/>
    </source>
</evidence>
<gene>
    <name evidence="17" type="primary">dinB</name>
    <name evidence="20" type="ORF">FB460_1186</name>
</gene>
<dbReference type="Proteomes" id="UP000316196">
    <property type="component" value="Unassembled WGS sequence"/>
</dbReference>
<dbReference type="Gene3D" id="1.10.150.20">
    <property type="entry name" value="5' to 3' exonuclease, C-terminal subdomain"/>
    <property type="match status" value="1"/>
</dbReference>
<dbReference type="FunFam" id="3.30.1490.100:FF:000004">
    <property type="entry name" value="DNA polymerase IV"/>
    <property type="match status" value="1"/>
</dbReference>
<evidence type="ECO:0000259" key="19">
    <source>
        <dbReference type="PROSITE" id="PS50173"/>
    </source>
</evidence>
<comment type="cofactor">
    <cofactor evidence="17">
        <name>Mg(2+)</name>
        <dbReference type="ChEBI" id="CHEBI:18420"/>
    </cofactor>
    <text evidence="17">Binds 2 magnesium ions per subunit.</text>
</comment>
<evidence type="ECO:0000256" key="2">
    <source>
        <dbReference type="ARBA" id="ARBA00010945"/>
    </source>
</evidence>
<dbReference type="Gene3D" id="3.30.1490.100">
    <property type="entry name" value="DNA polymerase, Y-family, little finger domain"/>
    <property type="match status" value="1"/>
</dbReference>
<comment type="similarity">
    <text evidence="2 17">Belongs to the DNA polymerase type-Y family.</text>
</comment>
<evidence type="ECO:0000256" key="13">
    <source>
        <dbReference type="ARBA" id="ARBA00023125"/>
    </source>
</evidence>
<comment type="subunit">
    <text evidence="3 17">Monomer.</text>
</comment>
<dbReference type="InterPro" id="IPR001126">
    <property type="entry name" value="UmuC"/>
</dbReference>
<evidence type="ECO:0000256" key="18">
    <source>
        <dbReference type="SAM" id="MobiDB-lite"/>
    </source>
</evidence>
<accession>A0A542ZST3</accession>
<dbReference type="CDD" id="cd03586">
    <property type="entry name" value="PolY_Pol_IV_kappa"/>
    <property type="match status" value="1"/>
</dbReference>
<keyword evidence="7 17" id="KW-0548">Nucleotidyltransferase</keyword>
<dbReference type="PANTHER" id="PTHR11076">
    <property type="entry name" value="DNA REPAIR POLYMERASE UMUC / TRANSFERASE FAMILY MEMBER"/>
    <property type="match status" value="1"/>
</dbReference>
<dbReference type="EMBL" id="VFOR01000001">
    <property type="protein sequence ID" value="TQL63377.1"/>
    <property type="molecule type" value="Genomic_DNA"/>
</dbReference>
<dbReference type="GO" id="GO:0006281">
    <property type="term" value="P:DNA repair"/>
    <property type="evidence" value="ECO:0007669"/>
    <property type="project" value="UniProtKB-UniRule"/>
</dbReference>
<keyword evidence="12 17" id="KW-0239">DNA-directed DNA polymerase</keyword>
<dbReference type="Pfam" id="PF21999">
    <property type="entry name" value="IMS_HHH_1"/>
    <property type="match status" value="1"/>
</dbReference>
<dbReference type="GO" id="GO:0005829">
    <property type="term" value="C:cytosol"/>
    <property type="evidence" value="ECO:0007669"/>
    <property type="project" value="TreeGrafter"/>
</dbReference>
<dbReference type="HAMAP" id="MF_01113">
    <property type="entry name" value="DNApol_IV"/>
    <property type="match status" value="1"/>
</dbReference>
<dbReference type="InterPro" id="IPR043502">
    <property type="entry name" value="DNA/RNA_pol_sf"/>
</dbReference>
<feature type="active site" evidence="17">
    <location>
        <position position="106"/>
    </location>
</feature>
<comment type="caution">
    <text evidence="20">The sequence shown here is derived from an EMBL/GenBank/DDBJ whole genome shotgun (WGS) entry which is preliminary data.</text>
</comment>
<comment type="catalytic activity">
    <reaction evidence="16 17">
        <text>DNA(n) + a 2'-deoxyribonucleoside 5'-triphosphate = DNA(n+1) + diphosphate</text>
        <dbReference type="Rhea" id="RHEA:22508"/>
        <dbReference type="Rhea" id="RHEA-COMP:17339"/>
        <dbReference type="Rhea" id="RHEA-COMP:17340"/>
        <dbReference type="ChEBI" id="CHEBI:33019"/>
        <dbReference type="ChEBI" id="CHEBI:61560"/>
        <dbReference type="ChEBI" id="CHEBI:173112"/>
        <dbReference type="EC" id="2.7.7.7"/>
    </reaction>
</comment>
<comment type="subcellular location">
    <subcellularLocation>
        <location evidence="1 17">Cytoplasm</location>
    </subcellularLocation>
</comment>
<feature type="region of interest" description="Disordered" evidence="18">
    <location>
        <begin position="358"/>
        <end position="386"/>
    </location>
</feature>
<dbReference type="GO" id="GO:0003887">
    <property type="term" value="F:DNA-directed DNA polymerase activity"/>
    <property type="evidence" value="ECO:0007669"/>
    <property type="project" value="UniProtKB-UniRule"/>
</dbReference>
<keyword evidence="6 17" id="KW-0808">Transferase</keyword>
<evidence type="ECO:0000256" key="5">
    <source>
        <dbReference type="ARBA" id="ARBA00022490"/>
    </source>
</evidence>
<dbReference type="InterPro" id="IPR043128">
    <property type="entry name" value="Rev_trsase/Diguanyl_cyclase"/>
</dbReference>
<dbReference type="NCBIfam" id="NF002677">
    <property type="entry name" value="PRK02406.1"/>
    <property type="match status" value="1"/>
</dbReference>
<evidence type="ECO:0000256" key="15">
    <source>
        <dbReference type="ARBA" id="ARBA00025589"/>
    </source>
</evidence>
<feature type="binding site" evidence="17">
    <location>
        <position position="11"/>
    </location>
    <ligand>
        <name>Mg(2+)</name>
        <dbReference type="ChEBI" id="CHEBI:18420"/>
    </ligand>
</feature>
<dbReference type="GO" id="GO:0009432">
    <property type="term" value="P:SOS response"/>
    <property type="evidence" value="ECO:0007669"/>
    <property type="project" value="TreeGrafter"/>
</dbReference>
<dbReference type="Pfam" id="PF11799">
    <property type="entry name" value="IMS_C"/>
    <property type="match status" value="1"/>
</dbReference>
<dbReference type="PROSITE" id="PS50173">
    <property type="entry name" value="UMUC"/>
    <property type="match status" value="1"/>
</dbReference>
<keyword evidence="9 17" id="KW-0479">Metal-binding</keyword>
<feature type="site" description="Substrate discrimination" evidence="17">
    <location>
        <position position="16"/>
    </location>
</feature>
<evidence type="ECO:0000256" key="16">
    <source>
        <dbReference type="ARBA" id="ARBA00049244"/>
    </source>
</evidence>
<keyword evidence="10 17" id="KW-0227">DNA damage</keyword>
<evidence type="ECO:0000256" key="17">
    <source>
        <dbReference type="HAMAP-Rule" id="MF_01113"/>
    </source>
</evidence>
<dbReference type="GO" id="GO:0003684">
    <property type="term" value="F:damaged DNA binding"/>
    <property type="evidence" value="ECO:0007669"/>
    <property type="project" value="InterPro"/>
</dbReference>
<keyword evidence="4 17" id="KW-0515">Mutator protein</keyword>
<dbReference type="InterPro" id="IPR036775">
    <property type="entry name" value="DNA_pol_Y-fam_lit_finger_sf"/>
</dbReference>
<dbReference type="Pfam" id="PF00817">
    <property type="entry name" value="IMS"/>
    <property type="match status" value="1"/>
</dbReference>
<reference evidence="20 21" key="1">
    <citation type="submission" date="2019-06" db="EMBL/GenBank/DDBJ databases">
        <title>Sequencing the genomes of 1000 actinobacteria strains.</title>
        <authorList>
            <person name="Klenk H.-P."/>
        </authorList>
    </citation>
    <scope>NUCLEOTIDE SEQUENCE [LARGE SCALE GENOMIC DNA]</scope>
    <source>
        <strain evidence="20 21">DSM 8251</strain>
    </source>
</reference>
<evidence type="ECO:0000256" key="3">
    <source>
        <dbReference type="ARBA" id="ARBA00011245"/>
    </source>
</evidence>
<keyword evidence="14 17" id="KW-0234">DNA repair</keyword>
<evidence type="ECO:0000256" key="12">
    <source>
        <dbReference type="ARBA" id="ARBA00022932"/>
    </source>
</evidence>
<proteinExistence type="inferred from homology"/>
<feature type="binding site" evidence="17">
    <location>
        <position position="105"/>
    </location>
    <ligand>
        <name>Mg(2+)</name>
        <dbReference type="ChEBI" id="CHEBI:18420"/>
    </ligand>
</feature>
<dbReference type="PANTHER" id="PTHR11076:SF33">
    <property type="entry name" value="DNA POLYMERASE KAPPA"/>
    <property type="match status" value="1"/>
</dbReference>
<keyword evidence="13 17" id="KW-0238">DNA-binding</keyword>
<name>A0A542ZST3_9ACTN</name>
<evidence type="ECO:0000313" key="20">
    <source>
        <dbReference type="EMBL" id="TQL63377.1"/>
    </source>
</evidence>
<dbReference type="GO" id="GO:0006261">
    <property type="term" value="P:DNA-templated DNA replication"/>
    <property type="evidence" value="ECO:0007669"/>
    <property type="project" value="UniProtKB-UniRule"/>
</dbReference>
<organism evidence="20 21">
    <name type="scientific">Propioniferax innocua</name>
    <dbReference type="NCBI Taxonomy" id="1753"/>
    <lineage>
        <taxon>Bacteria</taxon>
        <taxon>Bacillati</taxon>
        <taxon>Actinomycetota</taxon>
        <taxon>Actinomycetes</taxon>
        <taxon>Propionibacteriales</taxon>
        <taxon>Propionibacteriaceae</taxon>
        <taxon>Propioniferax</taxon>
    </lineage>
</organism>
<keyword evidence="5 17" id="KW-0963">Cytoplasm</keyword>
<evidence type="ECO:0000256" key="10">
    <source>
        <dbReference type="ARBA" id="ARBA00022763"/>
    </source>
</evidence>
<evidence type="ECO:0000313" key="21">
    <source>
        <dbReference type="Proteomes" id="UP000316196"/>
    </source>
</evidence>
<dbReference type="InterPro" id="IPR053848">
    <property type="entry name" value="IMS_HHH_1"/>
</dbReference>